<keyword evidence="2" id="KW-1185">Reference proteome</keyword>
<dbReference type="Proteomes" id="UP000593574">
    <property type="component" value="Unassembled WGS sequence"/>
</dbReference>
<gene>
    <name evidence="1" type="ORF">Golax_022595</name>
</gene>
<dbReference type="AlphaFoldDB" id="A0A7J9B1Y5"/>
<dbReference type="EMBL" id="JABEZV010444279">
    <property type="protein sequence ID" value="MBA0730328.1"/>
    <property type="molecule type" value="Genomic_DNA"/>
</dbReference>
<proteinExistence type="predicted"/>
<organism evidence="1 2">
    <name type="scientific">Gossypium laxum</name>
    <dbReference type="NCBI Taxonomy" id="34288"/>
    <lineage>
        <taxon>Eukaryota</taxon>
        <taxon>Viridiplantae</taxon>
        <taxon>Streptophyta</taxon>
        <taxon>Embryophyta</taxon>
        <taxon>Tracheophyta</taxon>
        <taxon>Spermatophyta</taxon>
        <taxon>Magnoliopsida</taxon>
        <taxon>eudicotyledons</taxon>
        <taxon>Gunneridae</taxon>
        <taxon>Pentapetalae</taxon>
        <taxon>rosids</taxon>
        <taxon>malvids</taxon>
        <taxon>Malvales</taxon>
        <taxon>Malvaceae</taxon>
        <taxon>Malvoideae</taxon>
        <taxon>Gossypium</taxon>
    </lineage>
</organism>
<comment type="caution">
    <text evidence="1">The sequence shown here is derived from an EMBL/GenBank/DDBJ whole genome shotgun (WGS) entry which is preliminary data.</text>
</comment>
<reference evidence="1 2" key="1">
    <citation type="journal article" date="2019" name="Genome Biol. Evol.">
        <title>Insights into the evolution of the New World diploid cottons (Gossypium, subgenus Houzingenia) based on genome sequencing.</title>
        <authorList>
            <person name="Grover C.E."/>
            <person name="Arick M.A. 2nd"/>
            <person name="Thrash A."/>
            <person name="Conover J.L."/>
            <person name="Sanders W.S."/>
            <person name="Peterson D.G."/>
            <person name="Frelichowski J.E."/>
            <person name="Scheffler J.A."/>
            <person name="Scheffler B.E."/>
            <person name="Wendel J.F."/>
        </authorList>
    </citation>
    <scope>NUCLEOTIDE SEQUENCE [LARGE SCALE GENOMIC DNA]</scope>
    <source>
        <strain evidence="1">4</strain>
        <tissue evidence="1">Leaf</tissue>
    </source>
</reference>
<evidence type="ECO:0000313" key="1">
    <source>
        <dbReference type="EMBL" id="MBA0730328.1"/>
    </source>
</evidence>
<name>A0A7J9B1Y5_9ROSI</name>
<accession>A0A7J9B1Y5</accession>
<protein>
    <submittedName>
        <fullName evidence="1">Uncharacterized protein</fullName>
    </submittedName>
</protein>
<evidence type="ECO:0000313" key="2">
    <source>
        <dbReference type="Proteomes" id="UP000593574"/>
    </source>
</evidence>
<sequence length="67" mass="7997">MGLKGAYILIWIGTPVQNLSFTEFRSGYHLDELFLLLQMRGHLDFFRRFLSGTNWLIHQIIVIFWIL</sequence>